<feature type="chain" id="PRO_5010366363" description="Glutamine cyclotransferase" evidence="1">
    <location>
        <begin position="24"/>
        <end position="268"/>
    </location>
</feature>
<dbReference type="RefSeq" id="WP_044227008.1">
    <property type="nucleotide sequence ID" value="NZ_JRYR02000001.1"/>
</dbReference>
<evidence type="ECO:0008006" key="4">
    <source>
        <dbReference type="Google" id="ProtNLM"/>
    </source>
</evidence>
<dbReference type="Proteomes" id="UP000179797">
    <property type="component" value="Unassembled WGS sequence"/>
</dbReference>
<protein>
    <recommendedName>
        <fullName evidence="4">Glutamine cyclotransferase</fullName>
    </recommendedName>
</protein>
<comment type="caution">
    <text evidence="2">The sequence shown here is derived from an EMBL/GenBank/DDBJ whole genome shotgun (WGS) entry which is preliminary data.</text>
</comment>
<evidence type="ECO:0000313" key="2">
    <source>
        <dbReference type="EMBL" id="OHX68298.1"/>
    </source>
</evidence>
<dbReference type="STRING" id="915059.NH26_19075"/>
<feature type="signal peptide" evidence="1">
    <location>
        <begin position="1"/>
        <end position="23"/>
    </location>
</feature>
<dbReference type="EMBL" id="JRYR02000001">
    <property type="protein sequence ID" value="OHX68298.1"/>
    <property type="molecule type" value="Genomic_DNA"/>
</dbReference>
<accession>A0A1S1Z4T1</accession>
<sequence>MVKKWSCLLSISLLLGFTYSSNAQTKLFEVEVGEVAALDIDRMGQIYIVDHEGNVMQYKDDQEIRRYSPTVPAEVQIDAWAMLNTVVFSPDWQGVRILGQQLTQQSEYLFDENLIEYATIATNATDAGIWLYDQPAFRIKKYFPNQQQISIDVSIEQILSTSYWNPTWIREYQNNLYIVEERMGVFTFDLLGNILSEPVDIGGAKVIGLTDDKMYWLKKDQLHFKSLYSTDRETLDLPTKKATFAVYDTSLNRVYCIVKNKLIAYQMQ</sequence>
<dbReference type="OrthoDB" id="1116010at2"/>
<gene>
    <name evidence="2" type="ORF">NH26_19075</name>
</gene>
<reference evidence="2 3" key="1">
    <citation type="journal article" date="2012" name="Int. J. Syst. Evol. Microbiol.">
        <title>Flammeovirga pacifica sp. nov., isolated from deep-sea sediment.</title>
        <authorList>
            <person name="Xu H."/>
            <person name="Fu Y."/>
            <person name="Yang N."/>
            <person name="Ding Z."/>
            <person name="Lai Q."/>
            <person name="Zeng R."/>
        </authorList>
    </citation>
    <scope>NUCLEOTIDE SEQUENCE [LARGE SCALE GENOMIC DNA]</scope>
    <source>
        <strain evidence="3">DSM 24597 / LMG 26175 / WPAGA1</strain>
    </source>
</reference>
<dbReference type="AlphaFoldDB" id="A0A1S1Z4T1"/>
<proteinExistence type="predicted"/>
<keyword evidence="1" id="KW-0732">Signal</keyword>
<evidence type="ECO:0000256" key="1">
    <source>
        <dbReference type="SAM" id="SignalP"/>
    </source>
</evidence>
<organism evidence="2 3">
    <name type="scientific">Flammeovirga pacifica</name>
    <dbReference type="NCBI Taxonomy" id="915059"/>
    <lineage>
        <taxon>Bacteria</taxon>
        <taxon>Pseudomonadati</taxon>
        <taxon>Bacteroidota</taxon>
        <taxon>Cytophagia</taxon>
        <taxon>Cytophagales</taxon>
        <taxon>Flammeovirgaceae</taxon>
        <taxon>Flammeovirga</taxon>
    </lineage>
</organism>
<keyword evidence="3" id="KW-1185">Reference proteome</keyword>
<evidence type="ECO:0000313" key="3">
    <source>
        <dbReference type="Proteomes" id="UP000179797"/>
    </source>
</evidence>
<name>A0A1S1Z4T1_FLAPC</name>